<name>A0ABQ4BJB9_9ACTN</name>
<dbReference type="SMART" id="SM00380">
    <property type="entry name" value="AP2"/>
    <property type="match status" value="1"/>
</dbReference>
<keyword evidence="2" id="KW-0238">DNA-binding</keyword>
<feature type="domain" description="AP2/ERF" evidence="5">
    <location>
        <begin position="102"/>
        <end position="160"/>
    </location>
</feature>
<dbReference type="RefSeq" id="WP_203828774.1">
    <property type="nucleotide sequence ID" value="NZ_BAAATY010000018.1"/>
</dbReference>
<dbReference type="PRINTS" id="PR00367">
    <property type="entry name" value="ETHRSPELEMNT"/>
</dbReference>
<sequence length="167" mass="19244">MAELILPSGHIALVDDADLPLVTAPGLRWHLTPASKDKNYVGRRWREDGRYRKQRLHSFLTGWSLVDHINGDGMDNRRANLRPATHSQNNCNKGSMRTASSQHKGVSLISRRKSRPWLAQIKKDRRYFYLGYFDSQDDAARAYDAAARELHGEFAHLNFPTVRTEEW</sequence>
<dbReference type="SUPFAM" id="SSF54060">
    <property type="entry name" value="His-Me finger endonucleases"/>
    <property type="match status" value="1"/>
</dbReference>
<evidence type="ECO:0000256" key="1">
    <source>
        <dbReference type="ARBA" id="ARBA00023015"/>
    </source>
</evidence>
<dbReference type="InterPro" id="IPR016177">
    <property type="entry name" value="DNA-bd_dom_sf"/>
</dbReference>
<keyword evidence="3" id="KW-0804">Transcription</keyword>
<dbReference type="Proteomes" id="UP000624709">
    <property type="component" value="Unassembled WGS sequence"/>
</dbReference>
<reference evidence="6 7" key="1">
    <citation type="submission" date="2021-01" db="EMBL/GenBank/DDBJ databases">
        <title>Whole genome shotgun sequence of Actinoplanes palleronii NBRC 14916.</title>
        <authorList>
            <person name="Komaki H."/>
            <person name="Tamura T."/>
        </authorList>
    </citation>
    <scope>NUCLEOTIDE SEQUENCE [LARGE SCALE GENOMIC DNA]</scope>
    <source>
        <strain evidence="6 7">NBRC 14916</strain>
    </source>
</reference>
<evidence type="ECO:0000256" key="2">
    <source>
        <dbReference type="ARBA" id="ARBA00023125"/>
    </source>
</evidence>
<feature type="region of interest" description="Disordered" evidence="4">
    <location>
        <begin position="85"/>
        <end position="105"/>
    </location>
</feature>
<feature type="compositionally biased region" description="Polar residues" evidence="4">
    <location>
        <begin position="85"/>
        <end position="104"/>
    </location>
</feature>
<evidence type="ECO:0000256" key="4">
    <source>
        <dbReference type="SAM" id="MobiDB-lite"/>
    </source>
</evidence>
<gene>
    <name evidence="6" type="ORF">Apa02nite_068830</name>
</gene>
<dbReference type="InterPro" id="IPR001471">
    <property type="entry name" value="AP2/ERF_dom"/>
</dbReference>
<dbReference type="PANTHER" id="PTHR31677">
    <property type="entry name" value="AP2 DOMAIN CLASS TRANSCRIPTION FACTOR"/>
    <property type="match status" value="1"/>
</dbReference>
<proteinExistence type="predicted"/>
<evidence type="ECO:0000256" key="3">
    <source>
        <dbReference type="ARBA" id="ARBA00023163"/>
    </source>
</evidence>
<dbReference type="InterPro" id="IPR036955">
    <property type="entry name" value="AP2/ERF_dom_sf"/>
</dbReference>
<organism evidence="6 7">
    <name type="scientific">Actinoplanes palleronii</name>
    <dbReference type="NCBI Taxonomy" id="113570"/>
    <lineage>
        <taxon>Bacteria</taxon>
        <taxon>Bacillati</taxon>
        <taxon>Actinomycetota</taxon>
        <taxon>Actinomycetes</taxon>
        <taxon>Micromonosporales</taxon>
        <taxon>Micromonosporaceae</taxon>
        <taxon>Actinoplanes</taxon>
    </lineage>
</organism>
<dbReference type="Pfam" id="PF00847">
    <property type="entry name" value="AP2"/>
    <property type="match status" value="1"/>
</dbReference>
<accession>A0ABQ4BJB9</accession>
<evidence type="ECO:0000313" key="6">
    <source>
        <dbReference type="EMBL" id="GIE70775.1"/>
    </source>
</evidence>
<dbReference type="Gene3D" id="3.30.730.10">
    <property type="entry name" value="AP2/ERF domain"/>
    <property type="match status" value="1"/>
</dbReference>
<dbReference type="PANTHER" id="PTHR31677:SF196">
    <property type="entry name" value="ETHYLENE-RESPONSIVE TRANSCRIPTION FACTOR ERF109"/>
    <property type="match status" value="1"/>
</dbReference>
<keyword evidence="7" id="KW-1185">Reference proteome</keyword>
<evidence type="ECO:0000259" key="5">
    <source>
        <dbReference type="PROSITE" id="PS51032"/>
    </source>
</evidence>
<comment type="caution">
    <text evidence="6">The sequence shown here is derived from an EMBL/GenBank/DDBJ whole genome shotgun (WGS) entry which is preliminary data.</text>
</comment>
<dbReference type="SUPFAM" id="SSF54171">
    <property type="entry name" value="DNA-binding domain"/>
    <property type="match status" value="1"/>
</dbReference>
<protein>
    <recommendedName>
        <fullName evidence="5">AP2/ERF domain-containing protein</fullName>
    </recommendedName>
</protein>
<dbReference type="InterPro" id="IPR044925">
    <property type="entry name" value="His-Me_finger_sf"/>
</dbReference>
<evidence type="ECO:0000313" key="7">
    <source>
        <dbReference type="Proteomes" id="UP000624709"/>
    </source>
</evidence>
<dbReference type="PROSITE" id="PS51032">
    <property type="entry name" value="AP2_ERF"/>
    <property type="match status" value="1"/>
</dbReference>
<keyword evidence="1" id="KW-0805">Transcription regulation</keyword>
<dbReference type="EMBL" id="BOMS01000110">
    <property type="protein sequence ID" value="GIE70775.1"/>
    <property type="molecule type" value="Genomic_DNA"/>
</dbReference>